<name>A0A067CAT4_SAPPC</name>
<evidence type="ECO:0000259" key="15">
    <source>
        <dbReference type="SMART" id="SM00859"/>
    </source>
</evidence>
<evidence type="ECO:0000256" key="2">
    <source>
        <dbReference type="ARBA" id="ARBA00005097"/>
    </source>
</evidence>
<dbReference type="GO" id="GO:0051287">
    <property type="term" value="F:NAD binding"/>
    <property type="evidence" value="ECO:0007669"/>
    <property type="project" value="InterPro"/>
</dbReference>
<keyword evidence="17" id="KW-1185">Reference proteome</keyword>
<dbReference type="InterPro" id="IPR012080">
    <property type="entry name" value="Asp_semialdehyde_DH"/>
</dbReference>
<dbReference type="InterPro" id="IPR005986">
    <property type="entry name" value="Asp_semialdehyde_DH_beta"/>
</dbReference>
<dbReference type="UniPathway" id="UPA00034">
    <property type="reaction ID" value="UER00016"/>
</dbReference>
<dbReference type="OMA" id="CEEEMKM"/>
<accession>A0A067CAT4</accession>
<dbReference type="GO" id="GO:0004073">
    <property type="term" value="F:aspartate-semialdehyde dehydrogenase activity"/>
    <property type="evidence" value="ECO:0007669"/>
    <property type="project" value="UniProtKB-EC"/>
</dbReference>
<evidence type="ECO:0000256" key="4">
    <source>
        <dbReference type="ARBA" id="ARBA00011738"/>
    </source>
</evidence>
<dbReference type="InterPro" id="IPR000534">
    <property type="entry name" value="Semialdehyde_DH_NAD-bd"/>
</dbReference>
<dbReference type="PIRSF" id="PIRSF000148">
    <property type="entry name" value="ASA_dh"/>
    <property type="match status" value="1"/>
</dbReference>
<comment type="catalytic activity">
    <reaction evidence="13">
        <text>L-aspartate 4-semialdehyde + phosphate + NADP(+) = 4-phospho-L-aspartate + NADPH + H(+)</text>
        <dbReference type="Rhea" id="RHEA:24284"/>
        <dbReference type="ChEBI" id="CHEBI:15378"/>
        <dbReference type="ChEBI" id="CHEBI:43474"/>
        <dbReference type="ChEBI" id="CHEBI:57535"/>
        <dbReference type="ChEBI" id="CHEBI:57783"/>
        <dbReference type="ChEBI" id="CHEBI:58349"/>
        <dbReference type="ChEBI" id="CHEBI:537519"/>
        <dbReference type="EC" id="1.2.1.11"/>
    </reaction>
</comment>
<dbReference type="HAMAP" id="MF_02121">
    <property type="entry name" value="ASADH"/>
    <property type="match status" value="1"/>
</dbReference>
<dbReference type="NCBIfam" id="TIGR01296">
    <property type="entry name" value="asd_B"/>
    <property type="match status" value="1"/>
</dbReference>
<dbReference type="UniPathway" id="UPA00051">
    <property type="reaction ID" value="UER00464"/>
</dbReference>
<evidence type="ECO:0000256" key="13">
    <source>
        <dbReference type="ARBA" id="ARBA00047891"/>
    </source>
</evidence>
<feature type="domain" description="Semialdehyde dehydrogenase NAD-binding" evidence="15">
    <location>
        <begin position="3"/>
        <end position="119"/>
    </location>
</feature>
<reference evidence="16 17" key="1">
    <citation type="journal article" date="2013" name="PLoS Genet.">
        <title>Distinctive expansion of potential virulence genes in the genome of the oomycete fish pathogen Saprolegnia parasitica.</title>
        <authorList>
            <person name="Jiang R.H."/>
            <person name="de Bruijn I."/>
            <person name="Haas B.J."/>
            <person name="Belmonte R."/>
            <person name="Lobach L."/>
            <person name="Christie J."/>
            <person name="van den Ackerveken G."/>
            <person name="Bottin A."/>
            <person name="Bulone V."/>
            <person name="Diaz-Moreno S.M."/>
            <person name="Dumas B."/>
            <person name="Fan L."/>
            <person name="Gaulin E."/>
            <person name="Govers F."/>
            <person name="Grenville-Briggs L.J."/>
            <person name="Horner N.R."/>
            <person name="Levin J.Z."/>
            <person name="Mammella M."/>
            <person name="Meijer H.J."/>
            <person name="Morris P."/>
            <person name="Nusbaum C."/>
            <person name="Oome S."/>
            <person name="Phillips A.J."/>
            <person name="van Rooyen D."/>
            <person name="Rzeszutek E."/>
            <person name="Saraiva M."/>
            <person name="Secombes C.J."/>
            <person name="Seidl M.F."/>
            <person name="Snel B."/>
            <person name="Stassen J.H."/>
            <person name="Sykes S."/>
            <person name="Tripathy S."/>
            <person name="van den Berg H."/>
            <person name="Vega-Arreguin J.C."/>
            <person name="Wawra S."/>
            <person name="Young S.K."/>
            <person name="Zeng Q."/>
            <person name="Dieguez-Uribeondo J."/>
            <person name="Russ C."/>
            <person name="Tyler B.M."/>
            <person name="van West P."/>
        </authorList>
    </citation>
    <scope>NUCLEOTIDE SEQUENCE [LARGE SCALE GENOMIC DNA]</scope>
    <source>
        <strain evidence="16 17">CBS 223.65</strain>
    </source>
</reference>
<comment type="similarity">
    <text evidence="3">Belongs to the aspartate-semialdehyde dehydrogenase family.</text>
</comment>
<dbReference type="GO" id="GO:0046983">
    <property type="term" value="F:protein dimerization activity"/>
    <property type="evidence" value="ECO:0007669"/>
    <property type="project" value="InterPro"/>
</dbReference>
<dbReference type="CDD" id="cd18131">
    <property type="entry name" value="ASADH_C_bac_euk_like"/>
    <property type="match status" value="1"/>
</dbReference>
<keyword evidence="10" id="KW-0560">Oxidoreductase</keyword>
<evidence type="ECO:0000256" key="14">
    <source>
        <dbReference type="PIRSR" id="PIRSR000148-1"/>
    </source>
</evidence>
<dbReference type="GO" id="GO:0019877">
    <property type="term" value="P:diaminopimelate biosynthetic process"/>
    <property type="evidence" value="ECO:0007669"/>
    <property type="project" value="UniProtKB-KW"/>
</dbReference>
<organism evidence="16 17">
    <name type="scientific">Saprolegnia parasitica (strain CBS 223.65)</name>
    <dbReference type="NCBI Taxonomy" id="695850"/>
    <lineage>
        <taxon>Eukaryota</taxon>
        <taxon>Sar</taxon>
        <taxon>Stramenopiles</taxon>
        <taxon>Oomycota</taxon>
        <taxon>Saprolegniomycetes</taxon>
        <taxon>Saprolegniales</taxon>
        <taxon>Saprolegniaceae</taxon>
        <taxon>Saprolegnia</taxon>
    </lineage>
</organism>
<keyword evidence="9" id="KW-0220">Diaminopimelate biosynthesis</keyword>
<dbReference type="Proteomes" id="UP000030745">
    <property type="component" value="Unassembled WGS sequence"/>
</dbReference>
<dbReference type="SMART" id="SM00859">
    <property type="entry name" value="Semialdhyde_dh"/>
    <property type="match status" value="1"/>
</dbReference>
<dbReference type="EC" id="1.2.1.11" evidence="5"/>
<comment type="pathway">
    <text evidence="1">Amino-acid biosynthesis; L-methionine biosynthesis via de novo pathway; L-homoserine from L-aspartate: step 2/3.</text>
</comment>
<dbReference type="KEGG" id="spar:SPRG_08341"/>
<keyword evidence="11" id="KW-0457">Lysine biosynthesis</keyword>
<gene>
    <name evidence="16" type="ORF">SPRG_08341</name>
</gene>
<dbReference type="Pfam" id="PF02774">
    <property type="entry name" value="Semialdhyde_dhC"/>
    <property type="match status" value="1"/>
</dbReference>
<keyword evidence="6" id="KW-0028">Amino-acid biosynthesis</keyword>
<dbReference type="Gene3D" id="3.30.360.10">
    <property type="entry name" value="Dihydrodipicolinate Reductase, domain 2"/>
    <property type="match status" value="1"/>
</dbReference>
<dbReference type="GO" id="GO:0009097">
    <property type="term" value="P:isoleucine biosynthetic process"/>
    <property type="evidence" value="ECO:0007669"/>
    <property type="project" value="InterPro"/>
</dbReference>
<evidence type="ECO:0000256" key="6">
    <source>
        <dbReference type="ARBA" id="ARBA00022605"/>
    </source>
</evidence>
<keyword evidence="8" id="KW-0521">NADP</keyword>
<sequence length="343" mass="36742">MVQVGIVGATGAVGQEILAVLHDRKFAVTSVHLFASARSAGKVVETPFGPSTVQLFTVEAARAMDYVFLAVSGSFALEHAEAIAAPGGAVVIDNSSAFRMQPAVPLVIPEINGASIGAKRLIANPNCTTAIAVMALWPLHCHYGIQKMIVSTYQAASGAGVEGMDELLNTTKDALAGAPPSHKVFAHPLAFNVIPHIDVFQPNGYTKEEMKVTWETNKIFDELDMKISCTAVRIPILRAHSEAITIQTKRPIAPADALALLRQADGVDVVDEPLANKYPMPLHATSKYNIEVGRVRQSIVFEEHGLDLFVSGDQLLRGAALNAVLIAEYLEKPYPSKFAKQVA</sequence>
<evidence type="ECO:0000256" key="12">
    <source>
        <dbReference type="ARBA" id="ARBA00023167"/>
    </source>
</evidence>
<evidence type="ECO:0000256" key="10">
    <source>
        <dbReference type="ARBA" id="ARBA00023002"/>
    </source>
</evidence>
<dbReference type="STRING" id="695850.A0A067CAT4"/>
<dbReference type="SUPFAM" id="SSF55347">
    <property type="entry name" value="Glyceraldehyde-3-phosphate dehydrogenase-like, C-terminal domain"/>
    <property type="match status" value="1"/>
</dbReference>
<comment type="pathway">
    <text evidence="2">Amino-acid biosynthesis; L-threonine biosynthesis; L-threonine from L-aspartate: step 2/5.</text>
</comment>
<evidence type="ECO:0000256" key="8">
    <source>
        <dbReference type="ARBA" id="ARBA00022857"/>
    </source>
</evidence>
<evidence type="ECO:0000256" key="1">
    <source>
        <dbReference type="ARBA" id="ARBA00005021"/>
    </source>
</evidence>
<protein>
    <recommendedName>
        <fullName evidence="5">aspartate-semialdehyde dehydrogenase</fullName>
        <ecNumber evidence="5">1.2.1.11</ecNumber>
    </recommendedName>
</protein>
<evidence type="ECO:0000313" key="16">
    <source>
        <dbReference type="EMBL" id="KDO26265.1"/>
    </source>
</evidence>
<dbReference type="PANTHER" id="PTHR46278">
    <property type="entry name" value="DEHYDROGENASE, PUTATIVE-RELATED"/>
    <property type="match status" value="1"/>
</dbReference>
<dbReference type="Gene3D" id="3.40.50.720">
    <property type="entry name" value="NAD(P)-binding Rossmann-like Domain"/>
    <property type="match status" value="1"/>
</dbReference>
<dbReference type="InterPro" id="IPR036291">
    <property type="entry name" value="NAD(P)-bd_dom_sf"/>
</dbReference>
<comment type="subunit">
    <text evidence="4">Homodimer.</text>
</comment>
<dbReference type="CDD" id="cd02316">
    <property type="entry name" value="VcASADH2_like_N"/>
    <property type="match status" value="1"/>
</dbReference>
<dbReference type="SUPFAM" id="SSF51735">
    <property type="entry name" value="NAD(P)-binding Rossmann-fold domains"/>
    <property type="match status" value="1"/>
</dbReference>
<evidence type="ECO:0000256" key="9">
    <source>
        <dbReference type="ARBA" id="ARBA00022915"/>
    </source>
</evidence>
<dbReference type="InterPro" id="IPR012280">
    <property type="entry name" value="Semialdhyde_DH_dimer_dom"/>
</dbReference>
<keyword evidence="12" id="KW-0486">Methionine biosynthesis</keyword>
<dbReference type="UniPathway" id="UPA00050">
    <property type="reaction ID" value="UER00463"/>
</dbReference>
<dbReference type="AlphaFoldDB" id="A0A067CAT4"/>
<evidence type="ECO:0000256" key="7">
    <source>
        <dbReference type="ARBA" id="ARBA00022697"/>
    </source>
</evidence>
<dbReference type="GO" id="GO:0009086">
    <property type="term" value="P:methionine biosynthetic process"/>
    <property type="evidence" value="ECO:0007669"/>
    <property type="project" value="UniProtKB-KW"/>
</dbReference>
<dbReference type="PANTHER" id="PTHR46278:SF2">
    <property type="entry name" value="ASPARTATE-SEMIALDEHYDE DEHYDROGENASE"/>
    <property type="match status" value="1"/>
</dbReference>
<dbReference type="VEuPathDB" id="FungiDB:SPRG_08341"/>
<feature type="active site" description="Acyl-thioester intermediate" evidence="14">
    <location>
        <position position="127"/>
    </location>
</feature>
<dbReference type="OrthoDB" id="1894490at2759"/>
<dbReference type="NCBIfam" id="NF011456">
    <property type="entry name" value="PRK14874.1"/>
    <property type="match status" value="1"/>
</dbReference>
<evidence type="ECO:0000256" key="3">
    <source>
        <dbReference type="ARBA" id="ARBA00010584"/>
    </source>
</evidence>
<dbReference type="Pfam" id="PF01118">
    <property type="entry name" value="Semialdhyde_dh"/>
    <property type="match status" value="1"/>
</dbReference>
<evidence type="ECO:0000313" key="17">
    <source>
        <dbReference type="Proteomes" id="UP000030745"/>
    </source>
</evidence>
<evidence type="ECO:0000256" key="11">
    <source>
        <dbReference type="ARBA" id="ARBA00023154"/>
    </source>
</evidence>
<dbReference type="RefSeq" id="XP_012202974.1">
    <property type="nucleotide sequence ID" value="XM_012347584.1"/>
</dbReference>
<proteinExistence type="inferred from homology"/>
<dbReference type="GO" id="GO:0050661">
    <property type="term" value="F:NADP binding"/>
    <property type="evidence" value="ECO:0007669"/>
    <property type="project" value="InterPro"/>
</dbReference>
<dbReference type="GO" id="GO:0009089">
    <property type="term" value="P:lysine biosynthetic process via diaminopimelate"/>
    <property type="evidence" value="ECO:0007669"/>
    <property type="project" value="UniProtKB-UniPathway"/>
</dbReference>
<evidence type="ECO:0000256" key="5">
    <source>
        <dbReference type="ARBA" id="ARBA00013120"/>
    </source>
</evidence>
<feature type="active site" description="Proton acceptor" evidence="14">
    <location>
        <position position="240"/>
    </location>
</feature>
<dbReference type="GO" id="GO:0009088">
    <property type="term" value="P:threonine biosynthetic process"/>
    <property type="evidence" value="ECO:0007669"/>
    <property type="project" value="UniProtKB-UniPathway"/>
</dbReference>
<keyword evidence="7" id="KW-0791">Threonine biosynthesis</keyword>
<dbReference type="EMBL" id="KK583225">
    <property type="protein sequence ID" value="KDO26265.1"/>
    <property type="molecule type" value="Genomic_DNA"/>
</dbReference>
<dbReference type="GeneID" id="24130569"/>